<comment type="catalytic activity">
    <reaction evidence="8">
        <text>L-threonyl-[protein] + ATP = 3-O-(5'-adenylyl)-L-threonyl-[protein] + diphosphate</text>
        <dbReference type="Rhea" id="RHEA:54292"/>
        <dbReference type="Rhea" id="RHEA-COMP:11060"/>
        <dbReference type="Rhea" id="RHEA-COMP:13847"/>
        <dbReference type="ChEBI" id="CHEBI:30013"/>
        <dbReference type="ChEBI" id="CHEBI:30616"/>
        <dbReference type="ChEBI" id="CHEBI:33019"/>
        <dbReference type="ChEBI" id="CHEBI:138113"/>
        <dbReference type="EC" id="2.7.7.108"/>
    </reaction>
</comment>
<feature type="binding site" evidence="8">
    <location>
        <position position="266"/>
    </location>
    <ligand>
        <name>ATP</name>
        <dbReference type="ChEBI" id="CHEBI:30616"/>
    </ligand>
</feature>
<evidence type="ECO:0000256" key="4">
    <source>
        <dbReference type="ARBA" id="ARBA00022723"/>
    </source>
</evidence>
<accession>A0ABS9Z4U9</accession>
<dbReference type="HAMAP" id="MF_00692">
    <property type="entry name" value="SelO"/>
    <property type="match status" value="1"/>
</dbReference>
<comment type="catalytic activity">
    <reaction evidence="8">
        <text>L-seryl-[protein] + UTP = O-(5'-uridylyl)-L-seryl-[protein] + diphosphate</text>
        <dbReference type="Rhea" id="RHEA:64604"/>
        <dbReference type="Rhea" id="RHEA-COMP:9863"/>
        <dbReference type="Rhea" id="RHEA-COMP:16635"/>
        <dbReference type="ChEBI" id="CHEBI:29999"/>
        <dbReference type="ChEBI" id="CHEBI:33019"/>
        <dbReference type="ChEBI" id="CHEBI:46398"/>
        <dbReference type="ChEBI" id="CHEBI:156051"/>
    </reaction>
</comment>
<dbReference type="Proteomes" id="UP001139104">
    <property type="component" value="Unassembled WGS sequence"/>
</dbReference>
<comment type="catalytic activity">
    <reaction evidence="8">
        <text>L-histidyl-[protein] + UTP = N(tele)-(5'-uridylyl)-L-histidyl-[protein] + diphosphate</text>
        <dbReference type="Rhea" id="RHEA:83891"/>
        <dbReference type="Rhea" id="RHEA-COMP:9745"/>
        <dbReference type="Rhea" id="RHEA-COMP:20239"/>
        <dbReference type="ChEBI" id="CHEBI:29979"/>
        <dbReference type="ChEBI" id="CHEBI:33019"/>
        <dbReference type="ChEBI" id="CHEBI:46398"/>
        <dbReference type="ChEBI" id="CHEBI:233474"/>
    </reaction>
</comment>
<comment type="cofactor">
    <cofactor evidence="8">
        <name>Mg(2+)</name>
        <dbReference type="ChEBI" id="CHEBI:18420"/>
    </cofactor>
    <cofactor evidence="8">
        <name>Mn(2+)</name>
        <dbReference type="ChEBI" id="CHEBI:29035"/>
    </cofactor>
</comment>
<feature type="binding site" evidence="8">
    <location>
        <position position="182"/>
    </location>
    <ligand>
        <name>ATP</name>
        <dbReference type="ChEBI" id="CHEBI:30616"/>
    </ligand>
</feature>
<feature type="binding site" evidence="8">
    <location>
        <position position="112"/>
    </location>
    <ligand>
        <name>ATP</name>
        <dbReference type="ChEBI" id="CHEBI:30616"/>
    </ligand>
</feature>
<gene>
    <name evidence="8" type="primary">ydiU</name>
    <name evidence="8" type="synonym">selO</name>
    <name evidence="10" type="ORF">K2U94_07985</name>
</gene>
<organism evidence="10 11">
    <name type="scientific">Candidatus Rhodoblastus alkanivorans</name>
    <dbReference type="NCBI Taxonomy" id="2954117"/>
    <lineage>
        <taxon>Bacteria</taxon>
        <taxon>Pseudomonadati</taxon>
        <taxon>Pseudomonadota</taxon>
        <taxon>Alphaproteobacteria</taxon>
        <taxon>Hyphomicrobiales</taxon>
        <taxon>Rhodoblastaceae</taxon>
        <taxon>Rhodoblastus</taxon>
    </lineage>
</organism>
<comment type="catalytic activity">
    <reaction evidence="8">
        <text>L-seryl-[protein] + ATP = 3-O-(5'-adenylyl)-L-seryl-[protein] + diphosphate</text>
        <dbReference type="Rhea" id="RHEA:58120"/>
        <dbReference type="Rhea" id="RHEA-COMP:9863"/>
        <dbReference type="Rhea" id="RHEA-COMP:15073"/>
        <dbReference type="ChEBI" id="CHEBI:29999"/>
        <dbReference type="ChEBI" id="CHEBI:30616"/>
        <dbReference type="ChEBI" id="CHEBI:33019"/>
        <dbReference type="ChEBI" id="CHEBI:142516"/>
        <dbReference type="EC" id="2.7.7.108"/>
    </reaction>
</comment>
<reference evidence="10" key="1">
    <citation type="journal article" date="2022" name="ISME J.">
        <title>Identification of active gaseous-alkane degraders at natural gas seeps.</title>
        <authorList>
            <person name="Farhan Ul Haque M."/>
            <person name="Hernandez M."/>
            <person name="Crombie A.T."/>
            <person name="Murrell J.C."/>
        </authorList>
    </citation>
    <scope>NUCLEOTIDE SEQUENCE</scope>
    <source>
        <strain evidence="10">PC2</strain>
    </source>
</reference>
<evidence type="ECO:0000256" key="9">
    <source>
        <dbReference type="SAM" id="MobiDB-lite"/>
    </source>
</evidence>
<feature type="binding site" evidence="8">
    <location>
        <position position="266"/>
    </location>
    <ligand>
        <name>Mg(2+)</name>
        <dbReference type="ChEBI" id="CHEBI:18420"/>
    </ligand>
</feature>
<feature type="compositionally biased region" description="Basic and acidic residues" evidence="9">
    <location>
        <begin position="488"/>
        <end position="497"/>
    </location>
</feature>
<feature type="binding site" evidence="8">
    <location>
        <position position="124"/>
    </location>
    <ligand>
        <name>ATP</name>
        <dbReference type="ChEBI" id="CHEBI:30616"/>
    </ligand>
</feature>
<keyword evidence="5 8" id="KW-0547">Nucleotide-binding</keyword>
<feature type="binding site" evidence="8">
    <location>
        <position position="257"/>
    </location>
    <ligand>
        <name>Mg(2+)</name>
        <dbReference type="ChEBI" id="CHEBI:18420"/>
    </ligand>
</feature>
<comment type="catalytic activity">
    <reaction evidence="8">
        <text>L-tyrosyl-[protein] + ATP = O-(5'-adenylyl)-L-tyrosyl-[protein] + diphosphate</text>
        <dbReference type="Rhea" id="RHEA:54288"/>
        <dbReference type="Rhea" id="RHEA-COMP:10136"/>
        <dbReference type="Rhea" id="RHEA-COMP:13846"/>
        <dbReference type="ChEBI" id="CHEBI:30616"/>
        <dbReference type="ChEBI" id="CHEBI:33019"/>
        <dbReference type="ChEBI" id="CHEBI:46858"/>
        <dbReference type="ChEBI" id="CHEBI:83624"/>
        <dbReference type="EC" id="2.7.7.108"/>
    </reaction>
</comment>
<feature type="binding site" evidence="8">
    <location>
        <position position="89"/>
    </location>
    <ligand>
        <name>ATP</name>
        <dbReference type="ChEBI" id="CHEBI:30616"/>
    </ligand>
</feature>
<evidence type="ECO:0000256" key="1">
    <source>
        <dbReference type="ARBA" id="ARBA00009747"/>
    </source>
</evidence>
<keyword evidence="11" id="KW-1185">Reference proteome</keyword>
<feature type="binding site" evidence="8">
    <location>
        <position position="175"/>
    </location>
    <ligand>
        <name>ATP</name>
        <dbReference type="ChEBI" id="CHEBI:30616"/>
    </ligand>
</feature>
<dbReference type="InterPro" id="IPR003846">
    <property type="entry name" value="SelO"/>
</dbReference>
<keyword evidence="4 8" id="KW-0479">Metal-binding</keyword>
<comment type="similarity">
    <text evidence="1 8">Belongs to the SELO family.</text>
</comment>
<feature type="binding site" evidence="8">
    <location>
        <position position="125"/>
    </location>
    <ligand>
        <name>ATP</name>
        <dbReference type="ChEBI" id="CHEBI:30616"/>
    </ligand>
</feature>
<comment type="caution">
    <text evidence="10">The sequence shown here is derived from an EMBL/GenBank/DDBJ whole genome shotgun (WGS) entry which is preliminary data.</text>
</comment>
<keyword evidence="6 8" id="KW-0067">ATP-binding</keyword>
<keyword evidence="8" id="KW-0464">Manganese</keyword>
<evidence type="ECO:0000256" key="5">
    <source>
        <dbReference type="ARBA" id="ARBA00022741"/>
    </source>
</evidence>
<dbReference type="EMBL" id="JAIVFP010000001">
    <property type="protein sequence ID" value="MCI4682705.1"/>
    <property type="molecule type" value="Genomic_DNA"/>
</dbReference>
<evidence type="ECO:0000313" key="10">
    <source>
        <dbReference type="EMBL" id="MCI4682705.1"/>
    </source>
</evidence>
<evidence type="ECO:0000256" key="7">
    <source>
        <dbReference type="ARBA" id="ARBA00022842"/>
    </source>
</evidence>
<name>A0ABS9Z4U9_9HYPH</name>
<feature type="active site" description="Proton acceptor" evidence="8">
    <location>
        <position position="256"/>
    </location>
</feature>
<keyword evidence="7 8" id="KW-0460">Magnesium</keyword>
<feature type="binding site" evidence="8">
    <location>
        <position position="91"/>
    </location>
    <ligand>
        <name>ATP</name>
        <dbReference type="ChEBI" id="CHEBI:30616"/>
    </ligand>
</feature>
<dbReference type="EC" id="2.7.7.-" evidence="8"/>
<dbReference type="EC" id="2.7.7.108" evidence="8"/>
<evidence type="ECO:0000256" key="2">
    <source>
        <dbReference type="ARBA" id="ARBA00022679"/>
    </source>
</evidence>
<protein>
    <recommendedName>
        <fullName evidence="8">Protein nucleotidyltransferase YdiU</fullName>
        <ecNumber evidence="8">2.7.7.-</ecNumber>
    </recommendedName>
    <alternativeName>
        <fullName evidence="8">Protein adenylyltransferase YdiU</fullName>
        <ecNumber evidence="8">2.7.7.108</ecNumber>
    </alternativeName>
    <alternativeName>
        <fullName evidence="8">Protein uridylyltransferase YdiU</fullName>
        <ecNumber evidence="8">2.7.7.-</ecNumber>
    </alternativeName>
</protein>
<keyword evidence="3 8" id="KW-0548">Nucleotidyltransferase</keyword>
<evidence type="ECO:0000256" key="6">
    <source>
        <dbReference type="ARBA" id="ARBA00022840"/>
    </source>
</evidence>
<comment type="catalytic activity">
    <reaction evidence="8">
        <text>L-tyrosyl-[protein] + UTP = O-(5'-uridylyl)-L-tyrosyl-[protein] + diphosphate</text>
        <dbReference type="Rhea" id="RHEA:83887"/>
        <dbReference type="Rhea" id="RHEA-COMP:10136"/>
        <dbReference type="Rhea" id="RHEA-COMP:20238"/>
        <dbReference type="ChEBI" id="CHEBI:33019"/>
        <dbReference type="ChEBI" id="CHEBI:46398"/>
        <dbReference type="ChEBI" id="CHEBI:46858"/>
        <dbReference type="ChEBI" id="CHEBI:90602"/>
    </reaction>
</comment>
<proteinExistence type="inferred from homology"/>
<feature type="region of interest" description="Disordered" evidence="9">
    <location>
        <begin position="473"/>
        <end position="503"/>
    </location>
</feature>
<keyword evidence="2 8" id="KW-0808">Transferase</keyword>
<evidence type="ECO:0000256" key="3">
    <source>
        <dbReference type="ARBA" id="ARBA00022695"/>
    </source>
</evidence>
<sequence length="503" mass="54570">MTATSHFLRETSYRALPPEFFAAATVSPAPAPEWVVFNDGLAAELGLPENAATPGLLQLLSGGPPSEGRENIALAYSGHQFGQWNPLLGDGRAAMIGEIVAPDGVTYDVHLKGSGPTKFARRGDGRATLSAMLREYIVSEAMAGLKIPTTRALAVVATGAPVYRETAHPGAVLTRIARSHVRVGTFEYAANEDARRNQGPVLTRALADHCIARHFPEFAGQKDGYLAFYASVVARQARLVAQWMLVGFIHGVMNTDNMSIAGESIDFGPCAFMDAYNRRQVFSSIDAAGRYAFNRQAPIASWNLARLAEALLPLFDDDDAVALRRAQETLEGFQPAYVAALGQGLERKLGLKPRDAANEDFIAGMWRLLENSKADFTLFFRRLTLFAAGSNAPAFLDLFAETSAETREEAAKFLADWRGLTAGDDFPSRLALMRASNPIVIARNHRVEQALNAANEGDLAPLLRLCAALKTPFEDPAPPEKPEDDLEAPPRPEERVVETFCGT</sequence>
<evidence type="ECO:0000313" key="11">
    <source>
        <dbReference type="Proteomes" id="UP001139104"/>
    </source>
</evidence>
<dbReference type="NCBIfam" id="NF000658">
    <property type="entry name" value="PRK00029.1"/>
    <property type="match status" value="1"/>
</dbReference>
<comment type="function">
    <text evidence="8">Nucleotidyltransferase involved in the post-translational modification of proteins. It can catalyze the addition of adenosine monophosphate (AMP) or uridine monophosphate (UMP) to a protein, resulting in modifications known as AMPylation and UMPylation.</text>
</comment>
<dbReference type="RefSeq" id="WP_243066701.1">
    <property type="nucleotide sequence ID" value="NZ_JAIVFK010000032.1"/>
</dbReference>
<dbReference type="PANTHER" id="PTHR32057">
    <property type="entry name" value="PROTEIN ADENYLYLTRANSFERASE SELO, MITOCHONDRIAL"/>
    <property type="match status" value="1"/>
</dbReference>
<feature type="binding site" evidence="8">
    <location>
        <position position="92"/>
    </location>
    <ligand>
        <name>ATP</name>
        <dbReference type="ChEBI" id="CHEBI:30616"/>
    </ligand>
</feature>
<dbReference type="Pfam" id="PF02696">
    <property type="entry name" value="SelO"/>
    <property type="match status" value="1"/>
</dbReference>
<evidence type="ECO:0000256" key="8">
    <source>
        <dbReference type="HAMAP-Rule" id="MF_00692"/>
    </source>
</evidence>
<dbReference type="PANTHER" id="PTHR32057:SF14">
    <property type="entry name" value="PROTEIN ADENYLYLTRANSFERASE SELO, MITOCHONDRIAL"/>
    <property type="match status" value="1"/>
</dbReference>